<dbReference type="EMBL" id="JAEUAX010000004">
    <property type="protein sequence ID" value="MBW9110107.1"/>
    <property type="molecule type" value="Genomic_DNA"/>
</dbReference>
<comment type="caution">
    <text evidence="1">The sequence shown here is derived from an EMBL/GenBank/DDBJ whole genome shotgun (WGS) entry which is preliminary data.</text>
</comment>
<protein>
    <submittedName>
        <fullName evidence="1">Uncharacterized protein</fullName>
    </submittedName>
</protein>
<evidence type="ECO:0000313" key="2">
    <source>
        <dbReference type="Proteomes" id="UP000777440"/>
    </source>
</evidence>
<keyword evidence="2" id="KW-1185">Reference proteome</keyword>
<reference evidence="1 2" key="1">
    <citation type="journal article" date="2021" name="MBio">
        <title>Poor Competitiveness of Bradyrhizobium in Pigeon Pea Root Colonization in Indian Soils.</title>
        <authorList>
            <person name="Chalasani D."/>
            <person name="Basu A."/>
            <person name="Pullabhotla S.V.S.R.N."/>
            <person name="Jorrin B."/>
            <person name="Neal A.L."/>
            <person name="Poole P.S."/>
            <person name="Podile A.R."/>
            <person name="Tkacz A."/>
        </authorList>
    </citation>
    <scope>NUCLEOTIDE SEQUENCE [LARGE SCALE GENOMIC DNA]</scope>
    <source>
        <strain evidence="1 2">HU12</strain>
    </source>
</reference>
<dbReference type="Proteomes" id="UP000777440">
    <property type="component" value="Unassembled WGS sequence"/>
</dbReference>
<dbReference type="RefSeq" id="WP_220339496.1">
    <property type="nucleotide sequence ID" value="NZ_JAEUAX010000004.1"/>
</dbReference>
<sequence length="118" mass="13719">MSIELNQPALRHMRALIRDGKVVRDERDDWSEAAPTPDEENSFIEREGWTEYSHWHIGIDHRENAETKQAYSFPVGDFKKVHRSGVISAESRAGQYDHDEIRDALRSLLELIDKDDKS</sequence>
<accession>A0ABS7HXJ9</accession>
<evidence type="ECO:0000313" key="1">
    <source>
        <dbReference type="EMBL" id="MBW9110107.1"/>
    </source>
</evidence>
<organism evidence="1 2">
    <name type="scientific">Microbacterium ureisolvens</name>
    <dbReference type="NCBI Taxonomy" id="2781186"/>
    <lineage>
        <taxon>Bacteria</taxon>
        <taxon>Bacillati</taxon>
        <taxon>Actinomycetota</taxon>
        <taxon>Actinomycetes</taxon>
        <taxon>Micrococcales</taxon>
        <taxon>Microbacteriaceae</taxon>
        <taxon>Microbacterium</taxon>
    </lineage>
</organism>
<name>A0ABS7HXJ9_9MICO</name>
<gene>
    <name evidence="1" type="ORF">JNB61_10020</name>
</gene>
<proteinExistence type="predicted"/>